<proteinExistence type="predicted"/>
<reference evidence="1 2" key="2">
    <citation type="journal article" date="2011" name="PLoS Genet.">
        <title>Caenorhabditis briggsae recombinant inbred line genotypes reveal inter-strain incompatibility and the evolution of recombination.</title>
        <authorList>
            <person name="Ross J.A."/>
            <person name="Koboldt D.C."/>
            <person name="Staisch J.E."/>
            <person name="Chamberlin H.M."/>
            <person name="Gupta B.P."/>
            <person name="Miller R.D."/>
            <person name="Baird S.E."/>
            <person name="Haag E.S."/>
        </authorList>
    </citation>
    <scope>NUCLEOTIDE SEQUENCE [LARGE SCALE GENOMIC DNA]</scope>
    <source>
        <strain evidence="1 2">AF16</strain>
    </source>
</reference>
<accession>B6IK85</accession>
<sequence length="90" mass="11095">MEKKTKVQKDLIRRWEKESFAHFHRWKSEGNNHIQVKSHFQKRNEKNMIFRRMSVSVLDKNKPDSAHEKKIQQCRIKIKDERNENFENSE</sequence>
<gene>
    <name evidence="1" type="ORF">CBG25953</name>
    <name evidence="1" type="ORF">CBG_25953</name>
</gene>
<dbReference type="EMBL" id="HE600949">
    <property type="protein sequence ID" value="CAS00315.1"/>
    <property type="molecule type" value="Genomic_DNA"/>
</dbReference>
<keyword evidence="2" id="KW-1185">Reference proteome</keyword>
<reference evidence="1 2" key="1">
    <citation type="journal article" date="2003" name="PLoS Biol.">
        <title>The genome sequence of Caenorhabditis briggsae: a platform for comparative genomics.</title>
        <authorList>
            <person name="Stein L.D."/>
            <person name="Bao Z."/>
            <person name="Blasiar D."/>
            <person name="Blumenthal T."/>
            <person name="Brent M.R."/>
            <person name="Chen N."/>
            <person name="Chinwalla A."/>
            <person name="Clarke L."/>
            <person name="Clee C."/>
            <person name="Coghlan A."/>
            <person name="Coulson A."/>
            <person name="D'Eustachio P."/>
            <person name="Fitch D.H."/>
            <person name="Fulton L.A."/>
            <person name="Fulton R.E."/>
            <person name="Griffiths-Jones S."/>
            <person name="Harris T.W."/>
            <person name="Hillier L.W."/>
            <person name="Kamath R."/>
            <person name="Kuwabara P.E."/>
            <person name="Mardis E.R."/>
            <person name="Marra M.A."/>
            <person name="Miner T.L."/>
            <person name="Minx P."/>
            <person name="Mullikin J.C."/>
            <person name="Plumb R.W."/>
            <person name="Rogers J."/>
            <person name="Schein J.E."/>
            <person name="Sohrmann M."/>
            <person name="Spieth J."/>
            <person name="Stajich J.E."/>
            <person name="Wei C."/>
            <person name="Willey D."/>
            <person name="Wilson R.K."/>
            <person name="Durbin R."/>
            <person name="Waterston R.H."/>
        </authorList>
    </citation>
    <scope>NUCLEOTIDE SEQUENCE [LARGE SCALE GENOMIC DNA]</scope>
    <source>
        <strain evidence="1 2">AF16</strain>
    </source>
</reference>
<dbReference type="InParanoid" id="B6IK85"/>
<dbReference type="GeneID" id="68917435"/>
<protein>
    <submittedName>
        <fullName evidence="1">Protein CBG25953</fullName>
    </submittedName>
</protein>
<dbReference type="KEGG" id="cbr:CBG_25953"/>
<evidence type="ECO:0000313" key="2">
    <source>
        <dbReference type="Proteomes" id="UP000008549"/>
    </source>
</evidence>
<dbReference type="Proteomes" id="UP000008549">
    <property type="component" value="Unassembled WGS sequence"/>
</dbReference>
<evidence type="ECO:0000313" key="1">
    <source>
        <dbReference type="EMBL" id="CAS00315.1"/>
    </source>
</evidence>
<dbReference type="AlphaFoldDB" id="B6IK85"/>
<dbReference type="CTD" id="68917435"/>
<dbReference type="RefSeq" id="XP_045099874.1">
    <property type="nucleotide sequence ID" value="XM_045244095.1"/>
</dbReference>
<name>B6IK85_CAEBR</name>
<dbReference type="HOGENOM" id="CLU_2442824_0_0_1"/>
<organism evidence="1 2">
    <name type="scientific">Caenorhabditis briggsae</name>
    <dbReference type="NCBI Taxonomy" id="6238"/>
    <lineage>
        <taxon>Eukaryota</taxon>
        <taxon>Metazoa</taxon>
        <taxon>Ecdysozoa</taxon>
        <taxon>Nematoda</taxon>
        <taxon>Chromadorea</taxon>
        <taxon>Rhabditida</taxon>
        <taxon>Rhabditina</taxon>
        <taxon>Rhabditomorpha</taxon>
        <taxon>Rhabditoidea</taxon>
        <taxon>Rhabditidae</taxon>
        <taxon>Peloderinae</taxon>
        <taxon>Caenorhabditis</taxon>
    </lineage>
</organism>